<dbReference type="OrthoDB" id="3945698at2759"/>
<feature type="region of interest" description="Disordered" evidence="1">
    <location>
        <begin position="84"/>
        <end position="311"/>
    </location>
</feature>
<proteinExistence type="predicted"/>
<keyword evidence="3" id="KW-1185">Reference proteome</keyword>
<dbReference type="EMBL" id="ML995563">
    <property type="protein sequence ID" value="KAF2135628.1"/>
    <property type="molecule type" value="Genomic_DNA"/>
</dbReference>
<dbReference type="GeneID" id="54304056"/>
<feature type="compositionally biased region" description="Gly residues" evidence="1">
    <location>
        <begin position="336"/>
        <end position="347"/>
    </location>
</feature>
<feature type="compositionally biased region" description="Basic and acidic residues" evidence="1">
    <location>
        <begin position="220"/>
        <end position="233"/>
    </location>
</feature>
<evidence type="ECO:0000313" key="2">
    <source>
        <dbReference type="EMBL" id="KAF2135628.1"/>
    </source>
</evidence>
<accession>A0A6A6AWJ6</accession>
<evidence type="ECO:0000313" key="3">
    <source>
        <dbReference type="Proteomes" id="UP000799438"/>
    </source>
</evidence>
<dbReference type="RefSeq" id="XP_033391346.1">
    <property type="nucleotide sequence ID" value="XM_033546550.1"/>
</dbReference>
<feature type="compositionally biased region" description="Low complexity" evidence="1">
    <location>
        <begin position="191"/>
        <end position="202"/>
    </location>
</feature>
<sequence length="366" mass="36494">MASFLQNYATGIIQNAATGAATYAITTGGRVVGDVVISAGDLIEGGGRKVGDNIEGYIDRYGNWIRSYGDGMITSTAASSGGPALKALPASTGGPKRPGLKKTASDSKALPSTGAKKALPSAGAKKALPGPRPMKALPAPPGAGAATKKAKDTVGGAAGAAKKTIPYISPSPVSAPKPNKKTTAKPPGPPSVVSGPPSVKGPESVAGGDDAKPNKRRDKRLAERRAKEAEDKGQAPGGSGANKPSFGAPAGGNTNTKGPGGPQSKTMPSGKVRVNPESRPRATVSGKVGGGEKKNGKDKKEGIASKTPANYGKMVDGKYDFFAMRSDAGSQRGAGSVAGGSVAGGSKGKGKGKKEDANTPKYGQFF</sequence>
<feature type="compositionally biased region" description="Low complexity" evidence="1">
    <location>
        <begin position="142"/>
        <end position="164"/>
    </location>
</feature>
<reference evidence="2" key="1">
    <citation type="journal article" date="2020" name="Stud. Mycol.">
        <title>101 Dothideomycetes genomes: a test case for predicting lifestyles and emergence of pathogens.</title>
        <authorList>
            <person name="Haridas S."/>
            <person name="Albert R."/>
            <person name="Binder M."/>
            <person name="Bloem J."/>
            <person name="Labutti K."/>
            <person name="Salamov A."/>
            <person name="Andreopoulos B."/>
            <person name="Baker S."/>
            <person name="Barry K."/>
            <person name="Bills G."/>
            <person name="Bluhm B."/>
            <person name="Cannon C."/>
            <person name="Castanera R."/>
            <person name="Culley D."/>
            <person name="Daum C."/>
            <person name="Ezra D."/>
            <person name="Gonzalez J."/>
            <person name="Henrissat B."/>
            <person name="Kuo A."/>
            <person name="Liang C."/>
            <person name="Lipzen A."/>
            <person name="Lutzoni F."/>
            <person name="Magnuson J."/>
            <person name="Mondo S."/>
            <person name="Nolan M."/>
            <person name="Ohm R."/>
            <person name="Pangilinan J."/>
            <person name="Park H.-J."/>
            <person name="Ramirez L."/>
            <person name="Alfaro M."/>
            <person name="Sun H."/>
            <person name="Tritt A."/>
            <person name="Yoshinaga Y."/>
            <person name="Zwiers L.-H."/>
            <person name="Turgeon B."/>
            <person name="Goodwin S."/>
            <person name="Spatafora J."/>
            <person name="Crous P."/>
            <person name="Grigoriev I."/>
        </authorList>
    </citation>
    <scope>NUCLEOTIDE SEQUENCE</scope>
    <source>
        <strain evidence="2">CBS 121167</strain>
    </source>
</reference>
<feature type="region of interest" description="Disordered" evidence="1">
    <location>
        <begin position="329"/>
        <end position="366"/>
    </location>
</feature>
<feature type="compositionally biased region" description="Basic and acidic residues" evidence="1">
    <location>
        <begin position="290"/>
        <end position="303"/>
    </location>
</feature>
<dbReference type="Proteomes" id="UP000799438">
    <property type="component" value="Unassembled WGS sequence"/>
</dbReference>
<dbReference type="AlphaFoldDB" id="A0A6A6AWJ6"/>
<protein>
    <submittedName>
        <fullName evidence="2">Uncharacterized protein</fullName>
    </submittedName>
</protein>
<name>A0A6A6AWJ6_9PEZI</name>
<evidence type="ECO:0000256" key="1">
    <source>
        <dbReference type="SAM" id="MobiDB-lite"/>
    </source>
</evidence>
<gene>
    <name evidence="2" type="ORF">K452DRAFT_363040</name>
</gene>
<organism evidence="2 3">
    <name type="scientific">Aplosporella prunicola CBS 121167</name>
    <dbReference type="NCBI Taxonomy" id="1176127"/>
    <lineage>
        <taxon>Eukaryota</taxon>
        <taxon>Fungi</taxon>
        <taxon>Dikarya</taxon>
        <taxon>Ascomycota</taxon>
        <taxon>Pezizomycotina</taxon>
        <taxon>Dothideomycetes</taxon>
        <taxon>Dothideomycetes incertae sedis</taxon>
        <taxon>Botryosphaeriales</taxon>
        <taxon>Aplosporellaceae</taxon>
        <taxon>Aplosporella</taxon>
    </lineage>
</organism>